<evidence type="ECO:0000313" key="3">
    <source>
        <dbReference type="RefSeq" id="XP_017032926.1"/>
    </source>
</evidence>
<protein>
    <submittedName>
        <fullName evidence="2 3">Uncharacterized protein LOC108082134</fullName>
    </submittedName>
</protein>
<evidence type="ECO:0000313" key="2">
    <source>
        <dbReference type="RefSeq" id="XP_017032925.1"/>
    </source>
</evidence>
<reference evidence="1" key="2">
    <citation type="submission" date="2025-05" db="UniProtKB">
        <authorList>
            <consortium name="RefSeq"/>
        </authorList>
    </citation>
    <scope>NUCLEOTIDE SEQUENCE [LARGE SCALE GENOMIC DNA]</scope>
    <source>
        <strain evidence="1">14028-0561.14</strain>
    </source>
</reference>
<dbReference type="OrthoDB" id="7827510at2759"/>
<gene>
    <name evidence="2 3" type="primary">LOC108082134</name>
</gene>
<proteinExistence type="predicted"/>
<keyword evidence="1" id="KW-1185">Reference proteome</keyword>
<reference evidence="2 3" key="1">
    <citation type="submission" date="2025-04" db="UniProtKB">
        <authorList>
            <consortium name="RefSeq"/>
        </authorList>
    </citation>
    <scope>IDENTIFICATION</scope>
    <source>
        <strain evidence="1">14028-0561.14</strain>
    </source>
</reference>
<evidence type="ECO:0000313" key="1">
    <source>
        <dbReference type="Proteomes" id="UP001652661"/>
    </source>
</evidence>
<dbReference type="GeneID" id="108082134"/>
<dbReference type="RefSeq" id="XP_017032925.1">
    <property type="nucleotide sequence ID" value="XM_017177436.1"/>
</dbReference>
<sequence length="55" mass="6170">MSLWSQLKPLEFCRTVYSDHNSWSFVKCSVAFCAGVLLIRSLEGKLPEVGLVPNI</sequence>
<dbReference type="Proteomes" id="UP001652661">
    <property type="component" value="Chromosome 2R"/>
</dbReference>
<accession>A0A6P4IWH9</accession>
<dbReference type="AlphaFoldDB" id="A0A6P4IWH9"/>
<name>A0A6P4IWH9_DROKI</name>
<organism evidence="1 2">
    <name type="scientific">Drosophila kikkawai</name>
    <name type="common">Fruit fly</name>
    <dbReference type="NCBI Taxonomy" id="30033"/>
    <lineage>
        <taxon>Eukaryota</taxon>
        <taxon>Metazoa</taxon>
        <taxon>Ecdysozoa</taxon>
        <taxon>Arthropoda</taxon>
        <taxon>Hexapoda</taxon>
        <taxon>Insecta</taxon>
        <taxon>Pterygota</taxon>
        <taxon>Neoptera</taxon>
        <taxon>Endopterygota</taxon>
        <taxon>Diptera</taxon>
        <taxon>Brachycera</taxon>
        <taxon>Muscomorpha</taxon>
        <taxon>Ephydroidea</taxon>
        <taxon>Drosophilidae</taxon>
        <taxon>Drosophila</taxon>
        <taxon>Sophophora</taxon>
    </lineage>
</organism>
<dbReference type="RefSeq" id="XP_017032926.1">
    <property type="nucleotide sequence ID" value="XM_017177437.1"/>
</dbReference>